<organism evidence="2 3">
    <name type="scientific">Bradyrhizobium ottawaense</name>
    <dbReference type="NCBI Taxonomy" id="931866"/>
    <lineage>
        <taxon>Bacteria</taxon>
        <taxon>Pseudomonadati</taxon>
        <taxon>Pseudomonadota</taxon>
        <taxon>Alphaproteobacteria</taxon>
        <taxon>Hyphomicrobiales</taxon>
        <taxon>Nitrobacteraceae</taxon>
        <taxon>Bradyrhizobium</taxon>
    </lineage>
</organism>
<accession>A0ABV4G1Z2</accession>
<dbReference type="EMBL" id="JBGBZJ010000003">
    <property type="protein sequence ID" value="MEY9457385.1"/>
    <property type="molecule type" value="Genomic_DNA"/>
</dbReference>
<name>A0ABV4G1Z2_9BRAD</name>
<keyword evidence="3" id="KW-1185">Reference proteome</keyword>
<evidence type="ECO:0000256" key="1">
    <source>
        <dbReference type="SAM" id="MobiDB-lite"/>
    </source>
</evidence>
<dbReference type="Proteomes" id="UP001565369">
    <property type="component" value="Unassembled WGS sequence"/>
</dbReference>
<comment type="caution">
    <text evidence="2">The sequence shown here is derived from an EMBL/GenBank/DDBJ whole genome shotgun (WGS) entry which is preliminary data.</text>
</comment>
<evidence type="ECO:0000313" key="3">
    <source>
        <dbReference type="Proteomes" id="UP001565369"/>
    </source>
</evidence>
<proteinExistence type="predicted"/>
<feature type="region of interest" description="Disordered" evidence="1">
    <location>
        <begin position="1"/>
        <end position="47"/>
    </location>
</feature>
<protein>
    <submittedName>
        <fullName evidence="2">Uncharacterized protein</fullName>
    </submittedName>
</protein>
<evidence type="ECO:0000313" key="2">
    <source>
        <dbReference type="EMBL" id="MEY9457385.1"/>
    </source>
</evidence>
<sequence>MHDGARANAGAGSYPLRSLVHGHSGMARKRQTRNLEIPGSMLRIAPE</sequence>
<reference evidence="2 3" key="1">
    <citation type="submission" date="2024-07" db="EMBL/GenBank/DDBJ databases">
        <title>Genomic Encyclopedia of Type Strains, Phase V (KMG-V): Genome sequencing to study the core and pangenomes of soil and plant-associated prokaryotes.</title>
        <authorList>
            <person name="Whitman W."/>
        </authorList>
    </citation>
    <scope>NUCLEOTIDE SEQUENCE [LARGE SCALE GENOMIC DNA]</scope>
    <source>
        <strain evidence="2 3">USDA 152</strain>
    </source>
</reference>
<gene>
    <name evidence="2" type="ORF">ABIG07_006333</name>
</gene>